<evidence type="ECO:0000256" key="1">
    <source>
        <dbReference type="SAM" id="MobiDB-lite"/>
    </source>
</evidence>
<feature type="region of interest" description="Disordered" evidence="1">
    <location>
        <begin position="1"/>
        <end position="114"/>
    </location>
</feature>
<dbReference type="Proteomes" id="UP000799441">
    <property type="component" value="Unassembled WGS sequence"/>
</dbReference>
<feature type="compositionally biased region" description="Basic residues" evidence="1">
    <location>
        <begin position="263"/>
        <end position="276"/>
    </location>
</feature>
<accession>A0A9P4Q2V9</accession>
<sequence>MAPLKVINAAHGQRSISAGSDNATFHTAPNTPAVLQEDDVDFAEVTRETTQSLKKPPKPKGPAQTDAMNPMFSKKNKSNSKKKKGGSMTRKPSALPRELVQLTQSWSTQGDVSMKSDNEKLEACDDGHLSGILDAPKGDKDDSNPVSRLDILHGPHVEAGAEGKKGIESPPVEATGGVTNSAHIEGLPPVSPKRTFLGHVSTFLNLGSRPRSGSLAPPSSDLTVNEQASMFMPPSAEREVNTNVTIDNALGISGLNADNGGSMRKKHRKKSKKKGKKTDLADTQNASDAGEKQD</sequence>
<keyword evidence="3" id="KW-1185">Reference proteome</keyword>
<feature type="compositionally biased region" description="Polar residues" evidence="1">
    <location>
        <begin position="14"/>
        <end position="30"/>
    </location>
</feature>
<evidence type="ECO:0000313" key="2">
    <source>
        <dbReference type="EMBL" id="KAF2717456.1"/>
    </source>
</evidence>
<feature type="compositionally biased region" description="Basic residues" evidence="1">
    <location>
        <begin position="74"/>
        <end position="85"/>
    </location>
</feature>
<feature type="region of interest" description="Disordered" evidence="1">
    <location>
        <begin position="132"/>
        <end position="192"/>
    </location>
</feature>
<organism evidence="2 3">
    <name type="scientific">Polychaeton citri CBS 116435</name>
    <dbReference type="NCBI Taxonomy" id="1314669"/>
    <lineage>
        <taxon>Eukaryota</taxon>
        <taxon>Fungi</taxon>
        <taxon>Dikarya</taxon>
        <taxon>Ascomycota</taxon>
        <taxon>Pezizomycotina</taxon>
        <taxon>Dothideomycetes</taxon>
        <taxon>Dothideomycetidae</taxon>
        <taxon>Capnodiales</taxon>
        <taxon>Capnodiaceae</taxon>
        <taxon>Polychaeton</taxon>
    </lineage>
</organism>
<feature type="compositionally biased region" description="Basic and acidic residues" evidence="1">
    <location>
        <begin position="150"/>
        <end position="167"/>
    </location>
</feature>
<dbReference type="AlphaFoldDB" id="A0A9P4Q2V9"/>
<dbReference type="EMBL" id="MU003843">
    <property type="protein sequence ID" value="KAF2717456.1"/>
    <property type="molecule type" value="Genomic_DNA"/>
</dbReference>
<evidence type="ECO:0000313" key="3">
    <source>
        <dbReference type="Proteomes" id="UP000799441"/>
    </source>
</evidence>
<protein>
    <submittedName>
        <fullName evidence="2">Uncharacterized protein</fullName>
    </submittedName>
</protein>
<feature type="region of interest" description="Disordered" evidence="1">
    <location>
        <begin position="251"/>
        <end position="294"/>
    </location>
</feature>
<proteinExistence type="predicted"/>
<comment type="caution">
    <text evidence="2">The sequence shown here is derived from an EMBL/GenBank/DDBJ whole genome shotgun (WGS) entry which is preliminary data.</text>
</comment>
<name>A0A9P4Q2V9_9PEZI</name>
<reference evidence="2" key="1">
    <citation type="journal article" date="2020" name="Stud. Mycol.">
        <title>101 Dothideomycetes genomes: a test case for predicting lifestyles and emergence of pathogens.</title>
        <authorList>
            <person name="Haridas S."/>
            <person name="Albert R."/>
            <person name="Binder M."/>
            <person name="Bloem J."/>
            <person name="Labutti K."/>
            <person name="Salamov A."/>
            <person name="Andreopoulos B."/>
            <person name="Baker S."/>
            <person name="Barry K."/>
            <person name="Bills G."/>
            <person name="Bluhm B."/>
            <person name="Cannon C."/>
            <person name="Castanera R."/>
            <person name="Culley D."/>
            <person name="Daum C."/>
            <person name="Ezra D."/>
            <person name="Gonzalez J."/>
            <person name="Henrissat B."/>
            <person name="Kuo A."/>
            <person name="Liang C."/>
            <person name="Lipzen A."/>
            <person name="Lutzoni F."/>
            <person name="Magnuson J."/>
            <person name="Mondo S."/>
            <person name="Nolan M."/>
            <person name="Ohm R."/>
            <person name="Pangilinan J."/>
            <person name="Park H.-J."/>
            <person name="Ramirez L."/>
            <person name="Alfaro M."/>
            <person name="Sun H."/>
            <person name="Tritt A."/>
            <person name="Yoshinaga Y."/>
            <person name="Zwiers L.-H."/>
            <person name="Turgeon B."/>
            <person name="Goodwin S."/>
            <person name="Spatafora J."/>
            <person name="Crous P."/>
            <person name="Grigoriev I."/>
        </authorList>
    </citation>
    <scope>NUCLEOTIDE SEQUENCE</scope>
    <source>
        <strain evidence="2">CBS 116435</strain>
    </source>
</reference>
<gene>
    <name evidence="2" type="ORF">K431DRAFT_153448</name>
</gene>
<feature type="compositionally biased region" description="Polar residues" evidence="1">
    <location>
        <begin position="101"/>
        <end position="111"/>
    </location>
</feature>